<sequence>MSSGGMAVSRSSSPRVSIAGTSGSQESMDPTQSMNIQEAAPPPPELTENADEVEKRELAEDFLREVAWRDPYIPNPFRMPTKPTENVDEEKKPTRTESWERMLKEVSRHDEDMVKGWRDDIDTLLVFVWSLDLYLVA</sequence>
<gene>
    <name evidence="3" type="ORF">WG66_557</name>
</gene>
<comment type="caution">
    <text evidence="3">The sequence shown here is derived from an EMBL/GenBank/DDBJ whole genome shotgun (WGS) entry which is preliminary data.</text>
</comment>
<dbReference type="AlphaFoldDB" id="A0A0W0GEA4"/>
<feature type="region of interest" description="Disordered" evidence="1">
    <location>
        <begin position="1"/>
        <end position="52"/>
    </location>
</feature>
<evidence type="ECO:0000259" key="2">
    <source>
        <dbReference type="Pfam" id="PF20153"/>
    </source>
</evidence>
<dbReference type="EMBL" id="LATX01000225">
    <property type="protein sequence ID" value="KTB46866.1"/>
    <property type="molecule type" value="Genomic_DNA"/>
</dbReference>
<feature type="compositionally biased region" description="Low complexity" evidence="1">
    <location>
        <begin position="1"/>
        <end position="13"/>
    </location>
</feature>
<feature type="compositionally biased region" description="Polar residues" evidence="1">
    <location>
        <begin position="19"/>
        <end position="36"/>
    </location>
</feature>
<accession>A0A0W0GEA4</accession>
<feature type="region of interest" description="Disordered" evidence="1">
    <location>
        <begin position="74"/>
        <end position="97"/>
    </location>
</feature>
<protein>
    <recommendedName>
        <fullName evidence="2">DUF6535 domain-containing protein</fullName>
    </recommendedName>
</protein>
<feature type="domain" description="DUF6535" evidence="2">
    <location>
        <begin position="99"/>
        <end position="128"/>
    </location>
</feature>
<dbReference type="InterPro" id="IPR045338">
    <property type="entry name" value="DUF6535"/>
</dbReference>
<evidence type="ECO:0000256" key="1">
    <source>
        <dbReference type="SAM" id="MobiDB-lite"/>
    </source>
</evidence>
<name>A0A0W0GEA4_MONRR</name>
<evidence type="ECO:0000313" key="3">
    <source>
        <dbReference type="EMBL" id="KTB46866.1"/>
    </source>
</evidence>
<evidence type="ECO:0000313" key="4">
    <source>
        <dbReference type="Proteomes" id="UP000054988"/>
    </source>
</evidence>
<dbReference type="Proteomes" id="UP000054988">
    <property type="component" value="Unassembled WGS sequence"/>
</dbReference>
<reference evidence="3 4" key="1">
    <citation type="submission" date="2015-12" db="EMBL/GenBank/DDBJ databases">
        <title>Draft genome sequence of Moniliophthora roreri, the causal agent of frosty pod rot of cacao.</title>
        <authorList>
            <person name="Aime M.C."/>
            <person name="Diaz-Valderrama J.R."/>
            <person name="Kijpornyongpan T."/>
            <person name="Phillips-Mora W."/>
        </authorList>
    </citation>
    <scope>NUCLEOTIDE SEQUENCE [LARGE SCALE GENOMIC DNA]</scope>
    <source>
        <strain evidence="3 4">MCA 2952</strain>
    </source>
</reference>
<organism evidence="3 4">
    <name type="scientific">Moniliophthora roreri</name>
    <name type="common">Frosty pod rot fungus</name>
    <name type="synonym">Monilia roreri</name>
    <dbReference type="NCBI Taxonomy" id="221103"/>
    <lineage>
        <taxon>Eukaryota</taxon>
        <taxon>Fungi</taxon>
        <taxon>Dikarya</taxon>
        <taxon>Basidiomycota</taxon>
        <taxon>Agaricomycotina</taxon>
        <taxon>Agaricomycetes</taxon>
        <taxon>Agaricomycetidae</taxon>
        <taxon>Agaricales</taxon>
        <taxon>Marasmiineae</taxon>
        <taxon>Marasmiaceae</taxon>
        <taxon>Moniliophthora</taxon>
    </lineage>
</organism>
<dbReference type="Pfam" id="PF20153">
    <property type="entry name" value="DUF6535"/>
    <property type="match status" value="1"/>
</dbReference>
<proteinExistence type="predicted"/>